<dbReference type="InterPro" id="IPR013083">
    <property type="entry name" value="Znf_RING/FYVE/PHD"/>
</dbReference>
<dbReference type="Proteomes" id="UP000288716">
    <property type="component" value="Unassembled WGS sequence"/>
</dbReference>
<organism evidence="8 9">
    <name type="scientific">Leptotrombidium deliense</name>
    <dbReference type="NCBI Taxonomy" id="299467"/>
    <lineage>
        <taxon>Eukaryota</taxon>
        <taxon>Metazoa</taxon>
        <taxon>Ecdysozoa</taxon>
        <taxon>Arthropoda</taxon>
        <taxon>Chelicerata</taxon>
        <taxon>Arachnida</taxon>
        <taxon>Acari</taxon>
        <taxon>Acariformes</taxon>
        <taxon>Trombidiformes</taxon>
        <taxon>Prostigmata</taxon>
        <taxon>Anystina</taxon>
        <taxon>Parasitengona</taxon>
        <taxon>Trombiculoidea</taxon>
        <taxon>Trombiculidae</taxon>
        <taxon>Leptotrombidium</taxon>
    </lineage>
</organism>
<proteinExistence type="predicted"/>
<dbReference type="GO" id="GO:0005684">
    <property type="term" value="C:U2-type spliceosomal complex"/>
    <property type="evidence" value="ECO:0007669"/>
    <property type="project" value="TreeGrafter"/>
</dbReference>
<gene>
    <name evidence="8" type="ORF">B4U80_02201</name>
</gene>
<feature type="zinc finger region" description="C3H1-type" evidence="4">
    <location>
        <begin position="27"/>
        <end position="55"/>
    </location>
</feature>
<dbReference type="AlphaFoldDB" id="A0A443S7Y5"/>
<dbReference type="VEuPathDB" id="VectorBase:LDEU008388"/>
<feature type="compositionally biased region" description="Acidic residues" evidence="5">
    <location>
        <begin position="158"/>
        <end position="202"/>
    </location>
</feature>
<dbReference type="PROSITE" id="PS50103">
    <property type="entry name" value="ZF_C3H1"/>
    <property type="match status" value="1"/>
</dbReference>
<dbReference type="InterPro" id="IPR001841">
    <property type="entry name" value="Znf_RING"/>
</dbReference>
<evidence type="ECO:0000259" key="7">
    <source>
        <dbReference type="PROSITE" id="PS50103"/>
    </source>
</evidence>
<dbReference type="FunFam" id="3.30.40.10:FF:000045">
    <property type="entry name" value="RING finger protein 113A"/>
    <property type="match status" value="1"/>
</dbReference>
<dbReference type="GO" id="GO:0008270">
    <property type="term" value="F:zinc ion binding"/>
    <property type="evidence" value="ECO:0007669"/>
    <property type="project" value="UniProtKB-KW"/>
</dbReference>
<name>A0A443S7Y5_9ACAR</name>
<dbReference type="SUPFAM" id="SSF57850">
    <property type="entry name" value="RING/U-box"/>
    <property type="match status" value="1"/>
</dbReference>
<keyword evidence="2 4" id="KW-0863">Zinc-finger</keyword>
<dbReference type="Pfam" id="PF00642">
    <property type="entry name" value="zf-CCCH"/>
    <property type="match status" value="1"/>
</dbReference>
<evidence type="ECO:0000256" key="4">
    <source>
        <dbReference type="PROSITE-ProRule" id="PRU00723"/>
    </source>
</evidence>
<evidence type="ECO:0000256" key="3">
    <source>
        <dbReference type="ARBA" id="ARBA00022833"/>
    </source>
</evidence>
<evidence type="ECO:0000313" key="8">
    <source>
        <dbReference type="EMBL" id="RWS23652.1"/>
    </source>
</evidence>
<dbReference type="SUPFAM" id="SSF90229">
    <property type="entry name" value="CCCH zinc finger"/>
    <property type="match status" value="1"/>
</dbReference>
<dbReference type="GO" id="GO:0034247">
    <property type="term" value="P:snoRNA splicing"/>
    <property type="evidence" value="ECO:0007669"/>
    <property type="project" value="TreeGrafter"/>
</dbReference>
<dbReference type="InterPro" id="IPR000571">
    <property type="entry name" value="Znf_CCCH"/>
</dbReference>
<accession>A0A443S7Y5</accession>
<feature type="domain" description="RING-type" evidence="6">
    <location>
        <begin position="92"/>
        <end position="126"/>
    </location>
</feature>
<reference evidence="8 9" key="1">
    <citation type="journal article" date="2018" name="Gigascience">
        <title>Genomes of trombidid mites reveal novel predicted allergens and laterally-transferred genes associated with secondary metabolism.</title>
        <authorList>
            <person name="Dong X."/>
            <person name="Chaisiri K."/>
            <person name="Xia D."/>
            <person name="Armstrong S.D."/>
            <person name="Fang Y."/>
            <person name="Donnelly M.J."/>
            <person name="Kadowaki T."/>
            <person name="McGarry J.W."/>
            <person name="Darby A.C."/>
            <person name="Makepeace B.L."/>
        </authorList>
    </citation>
    <scope>NUCLEOTIDE SEQUENCE [LARGE SCALE GENOMIC DNA]</scope>
    <source>
        <strain evidence="8">UoL-UT</strain>
    </source>
</reference>
<dbReference type="OrthoDB" id="25761at2759"/>
<keyword evidence="1 4" id="KW-0479">Metal-binding</keyword>
<evidence type="ECO:0000313" key="9">
    <source>
        <dbReference type="Proteomes" id="UP000288716"/>
    </source>
</evidence>
<dbReference type="Gene3D" id="4.10.1000.10">
    <property type="entry name" value="Zinc finger, CCCH-type"/>
    <property type="match status" value="1"/>
</dbReference>
<dbReference type="SMART" id="SM00356">
    <property type="entry name" value="ZnF_C3H1"/>
    <property type="match status" value="1"/>
</dbReference>
<dbReference type="PROSITE" id="PS50089">
    <property type="entry name" value="ZF_RING_2"/>
    <property type="match status" value="1"/>
</dbReference>
<evidence type="ECO:0000256" key="5">
    <source>
        <dbReference type="SAM" id="MobiDB-lite"/>
    </source>
</evidence>
<evidence type="ECO:0000256" key="1">
    <source>
        <dbReference type="ARBA" id="ARBA00022723"/>
    </source>
</evidence>
<evidence type="ECO:0000259" key="6">
    <source>
        <dbReference type="PROSITE" id="PS50089"/>
    </source>
</evidence>
<dbReference type="CDD" id="cd16539">
    <property type="entry name" value="RING-HC_RNF113A_B"/>
    <property type="match status" value="1"/>
</dbReference>
<keyword evidence="9" id="KW-1185">Reference proteome</keyword>
<comment type="caution">
    <text evidence="8">The sequence shown here is derived from an EMBL/GenBank/DDBJ whole genome shotgun (WGS) entry which is preliminary data.</text>
</comment>
<dbReference type="InterPro" id="IPR017907">
    <property type="entry name" value="Znf_RING_CS"/>
</dbReference>
<keyword evidence="3 4" id="KW-0862">Zinc</keyword>
<dbReference type="PANTHER" id="PTHR12930:SF0">
    <property type="entry name" value="RING FINGER PROTEIN 113B"/>
    <property type="match status" value="1"/>
</dbReference>
<dbReference type="Gene3D" id="3.30.40.10">
    <property type="entry name" value="Zinc/RING finger domain, C3HC4 (zinc finger)"/>
    <property type="match status" value="1"/>
</dbReference>
<dbReference type="InterPro" id="IPR039971">
    <property type="entry name" value="CWC24-like"/>
</dbReference>
<feature type="region of interest" description="Disordered" evidence="5">
    <location>
        <begin position="150"/>
        <end position="202"/>
    </location>
</feature>
<protein>
    <submittedName>
        <fullName evidence="8">RING finger protein 113A-like protein</fullName>
    </submittedName>
</protein>
<dbReference type="EMBL" id="NCKV01006099">
    <property type="protein sequence ID" value="RWS23652.1"/>
    <property type="molecule type" value="Genomic_DNA"/>
</dbReference>
<dbReference type="Pfam" id="PF13923">
    <property type="entry name" value="zf-C3HC4_2"/>
    <property type="match status" value="1"/>
</dbReference>
<dbReference type="STRING" id="299467.A0A443S7Y5"/>
<sequence length="202" mass="23537">MGYASSGHVRQGPVRAPENIRSTVRWDYKPDLCKDYKETGFCGFGDSCIFLHDRTDYKSGWQIEMEIAKGVYGEDDQENYEIKEEDEVPFKCLLCRESFVNPVVTRCKHYFCEKCALDNFRKSTRCFAYGVQTSGLFNPAKEIIKRLNIKKQAKKSDSEDDEEEKDEETEDKNDEEENNEASNEENDEDDNENNDEDNCEQH</sequence>
<evidence type="ECO:0000256" key="2">
    <source>
        <dbReference type="ARBA" id="ARBA00022771"/>
    </source>
</evidence>
<dbReference type="PANTHER" id="PTHR12930">
    <property type="entry name" value="ZINC FINGER PROTEIN 183"/>
    <property type="match status" value="1"/>
</dbReference>
<dbReference type="PROSITE" id="PS00518">
    <property type="entry name" value="ZF_RING_1"/>
    <property type="match status" value="1"/>
</dbReference>
<dbReference type="InterPro" id="IPR036855">
    <property type="entry name" value="Znf_CCCH_sf"/>
</dbReference>
<feature type="domain" description="C3H1-type" evidence="7">
    <location>
        <begin position="27"/>
        <end position="55"/>
    </location>
</feature>